<reference evidence="6 7" key="1">
    <citation type="submission" date="2021-06" db="EMBL/GenBank/DDBJ databases">
        <title>Caerostris darwini draft genome.</title>
        <authorList>
            <person name="Kono N."/>
            <person name="Arakawa K."/>
        </authorList>
    </citation>
    <scope>NUCLEOTIDE SEQUENCE [LARGE SCALE GENOMIC DNA]</scope>
</reference>
<accession>A0AAV4WZE4</accession>
<feature type="transmembrane region" description="Helical" evidence="5">
    <location>
        <begin position="72"/>
        <end position="94"/>
    </location>
</feature>
<feature type="transmembrane region" description="Helical" evidence="5">
    <location>
        <begin position="43"/>
        <end position="65"/>
    </location>
</feature>
<dbReference type="Proteomes" id="UP001054837">
    <property type="component" value="Unassembled WGS sequence"/>
</dbReference>
<sequence length="204" mass="23119">MLLNIVPIVGEFTVLILEKLYSHSEEKFEKEFLLFEALNVIPMLWYAFDTFVGIAGLGCGQFFHYHGNKIDFIVTIVAVVQFIIDVVVITAFPMNYDFAIIYVLFAMSCLRLLRLFWLILCGVFAFFTDEVSSVIYNAYDFGIGFITANEKVAQKAAKIIDYEPSADMVQYRAESNVARVNNLSMITLKPITCADTILKVSNND</sequence>
<keyword evidence="7" id="KW-1185">Reference proteome</keyword>
<dbReference type="GO" id="GO:0005216">
    <property type="term" value="F:monoatomic ion channel activity"/>
    <property type="evidence" value="ECO:0007669"/>
    <property type="project" value="InterPro"/>
</dbReference>
<evidence type="ECO:0000256" key="2">
    <source>
        <dbReference type="ARBA" id="ARBA00022692"/>
    </source>
</evidence>
<dbReference type="InterPro" id="IPR027359">
    <property type="entry name" value="Volt_channel_dom_sf"/>
</dbReference>
<evidence type="ECO:0000313" key="7">
    <source>
        <dbReference type="Proteomes" id="UP001054837"/>
    </source>
</evidence>
<name>A0AAV4WZE4_9ARAC</name>
<dbReference type="AlphaFoldDB" id="A0AAV4WZE4"/>
<keyword evidence="3 5" id="KW-1133">Transmembrane helix</keyword>
<feature type="transmembrane region" description="Helical" evidence="5">
    <location>
        <begin position="100"/>
        <end position="127"/>
    </location>
</feature>
<dbReference type="Gene3D" id="1.20.120.350">
    <property type="entry name" value="Voltage-gated potassium channels. Chain C"/>
    <property type="match status" value="1"/>
</dbReference>
<evidence type="ECO:0000313" key="6">
    <source>
        <dbReference type="EMBL" id="GIY88296.1"/>
    </source>
</evidence>
<keyword evidence="2 5" id="KW-0812">Transmembrane</keyword>
<dbReference type="GO" id="GO:0016020">
    <property type="term" value="C:membrane"/>
    <property type="evidence" value="ECO:0007669"/>
    <property type="project" value="UniProtKB-SubCell"/>
</dbReference>
<keyword evidence="4 5" id="KW-0472">Membrane</keyword>
<protein>
    <submittedName>
        <fullName evidence="6">Uncharacterized protein</fullName>
    </submittedName>
</protein>
<evidence type="ECO:0000256" key="5">
    <source>
        <dbReference type="SAM" id="Phobius"/>
    </source>
</evidence>
<comment type="subcellular location">
    <subcellularLocation>
        <location evidence="1">Membrane</location>
        <topology evidence="1">Multi-pass membrane protein</topology>
    </subcellularLocation>
</comment>
<proteinExistence type="predicted"/>
<evidence type="ECO:0000256" key="3">
    <source>
        <dbReference type="ARBA" id="ARBA00022989"/>
    </source>
</evidence>
<evidence type="ECO:0000256" key="1">
    <source>
        <dbReference type="ARBA" id="ARBA00004141"/>
    </source>
</evidence>
<comment type="caution">
    <text evidence="6">The sequence shown here is derived from an EMBL/GenBank/DDBJ whole genome shotgun (WGS) entry which is preliminary data.</text>
</comment>
<gene>
    <name evidence="6" type="primary">AVEN_127031_1</name>
    <name evidence="6" type="ORF">CDAR_553171</name>
</gene>
<evidence type="ECO:0000256" key="4">
    <source>
        <dbReference type="ARBA" id="ARBA00023136"/>
    </source>
</evidence>
<organism evidence="6 7">
    <name type="scientific">Caerostris darwini</name>
    <dbReference type="NCBI Taxonomy" id="1538125"/>
    <lineage>
        <taxon>Eukaryota</taxon>
        <taxon>Metazoa</taxon>
        <taxon>Ecdysozoa</taxon>
        <taxon>Arthropoda</taxon>
        <taxon>Chelicerata</taxon>
        <taxon>Arachnida</taxon>
        <taxon>Araneae</taxon>
        <taxon>Araneomorphae</taxon>
        <taxon>Entelegynae</taxon>
        <taxon>Araneoidea</taxon>
        <taxon>Araneidae</taxon>
        <taxon>Caerostris</taxon>
    </lineage>
</organism>
<dbReference type="EMBL" id="BPLQ01015475">
    <property type="protein sequence ID" value="GIY88296.1"/>
    <property type="molecule type" value="Genomic_DNA"/>
</dbReference>